<feature type="domain" description="HipA-like C-terminal" evidence="3">
    <location>
        <begin position="30"/>
        <end position="199"/>
    </location>
</feature>
<dbReference type="Gene3D" id="1.10.1070.20">
    <property type="match status" value="1"/>
</dbReference>
<name>A0A0K2GAI4_NITMO</name>
<dbReference type="Proteomes" id="UP000069205">
    <property type="component" value="Chromosome"/>
</dbReference>
<keyword evidence="2" id="KW-0418">Kinase</keyword>
<dbReference type="Pfam" id="PF07804">
    <property type="entry name" value="HipA_C"/>
    <property type="match status" value="1"/>
</dbReference>
<protein>
    <recommendedName>
        <fullName evidence="3">HipA-like C-terminal domain-containing protein</fullName>
    </recommendedName>
</protein>
<dbReference type="GO" id="GO:0016301">
    <property type="term" value="F:kinase activity"/>
    <property type="evidence" value="ECO:0007669"/>
    <property type="project" value="UniProtKB-KW"/>
</dbReference>
<evidence type="ECO:0000259" key="3">
    <source>
        <dbReference type="Pfam" id="PF07804"/>
    </source>
</evidence>
<evidence type="ECO:0000313" key="5">
    <source>
        <dbReference type="Proteomes" id="UP000069205"/>
    </source>
</evidence>
<gene>
    <name evidence="4" type="ORF">NITMOv2_1462</name>
</gene>
<dbReference type="RefSeq" id="WP_145976202.1">
    <property type="nucleotide sequence ID" value="NZ_CP011801.1"/>
</dbReference>
<evidence type="ECO:0000256" key="1">
    <source>
        <dbReference type="ARBA" id="ARBA00022679"/>
    </source>
</evidence>
<keyword evidence="1" id="KW-0808">Transferase</keyword>
<accession>A0A0K2GAI4</accession>
<proteinExistence type="predicted"/>
<dbReference type="PATRIC" id="fig|42253.5.peg.1433"/>
<evidence type="ECO:0000313" key="4">
    <source>
        <dbReference type="EMBL" id="ALA57889.1"/>
    </source>
</evidence>
<reference evidence="4 5" key="1">
    <citation type="journal article" date="2015" name="Proc. Natl. Acad. Sci. U.S.A.">
        <title>Expanded metabolic versatility of ubiquitous nitrite-oxidizing bacteria from the genus Nitrospira.</title>
        <authorList>
            <person name="Koch H."/>
            <person name="Lucker S."/>
            <person name="Albertsen M."/>
            <person name="Kitzinger K."/>
            <person name="Herbold C."/>
            <person name="Spieck E."/>
            <person name="Nielsen P.H."/>
            <person name="Wagner M."/>
            <person name="Daims H."/>
        </authorList>
    </citation>
    <scope>NUCLEOTIDE SEQUENCE [LARGE SCALE GENOMIC DNA]</scope>
    <source>
        <strain evidence="4 5">NSP M-1</strain>
    </source>
</reference>
<dbReference type="KEGG" id="nmv:NITMOv2_1462"/>
<evidence type="ECO:0000256" key="2">
    <source>
        <dbReference type="ARBA" id="ARBA00022777"/>
    </source>
</evidence>
<organism evidence="4 5">
    <name type="scientific">Nitrospira moscoviensis</name>
    <dbReference type="NCBI Taxonomy" id="42253"/>
    <lineage>
        <taxon>Bacteria</taxon>
        <taxon>Pseudomonadati</taxon>
        <taxon>Nitrospirota</taxon>
        <taxon>Nitrospiria</taxon>
        <taxon>Nitrospirales</taxon>
        <taxon>Nitrospiraceae</taxon>
        <taxon>Nitrospira</taxon>
    </lineage>
</organism>
<dbReference type="InterPro" id="IPR012893">
    <property type="entry name" value="HipA-like_C"/>
</dbReference>
<dbReference type="EMBL" id="CP011801">
    <property type="protein sequence ID" value="ALA57889.1"/>
    <property type="molecule type" value="Genomic_DNA"/>
</dbReference>
<dbReference type="OrthoDB" id="9805913at2"/>
<sequence>MPSLEPYPIISLRNEDVLAPEEMGSKRKGWVQVGNDSEPWLFKYARLNNGEITGEHWAEKIAAELAGLLEIPHAQVDLATLDGAIGCISRRFADLSRSGTELIHGNDLLAGAVLGYDRAGRRAQPDHTIENIAKAITAVIADREERDMAFLQLAGFVTLDALILNTDRHHENWALIRTRSSDGRLIHRVAPTFDHASSLGRNEPVEKLGQWLQEPHRFEWYAVRGRGAIFIQPTDSHGANPLRLFEVAARTWPRYFQPWSIMLHNVGLDRILAVVDRVPEHMIDPRQRAFAKGLLGVTFRRVSRAVT</sequence>
<dbReference type="AlphaFoldDB" id="A0A0K2GAI4"/>
<dbReference type="STRING" id="42253.NITMOv2_1462"/>
<keyword evidence="5" id="KW-1185">Reference proteome</keyword>